<gene>
    <name evidence="1" type="ORF">AJ79_03700</name>
</gene>
<dbReference type="PANTHER" id="PTHR39214">
    <property type="entry name" value="MICROBODY (PEROXISOME) BIOGENESIS PROTEIN PEROXIN 8 (EUROFUNG)"/>
    <property type="match status" value="1"/>
</dbReference>
<dbReference type="STRING" id="1447875.A0A2B7XXC3"/>
<name>A0A2B7XXC3_9EURO</name>
<dbReference type="OrthoDB" id="2357318at2759"/>
<protein>
    <recommendedName>
        <fullName evidence="3">Peroxisomal membrane protein Pex17</fullName>
    </recommendedName>
</protein>
<dbReference type="InterPro" id="IPR055334">
    <property type="entry name" value="PEX8-like"/>
</dbReference>
<reference evidence="1 2" key="1">
    <citation type="submission" date="2017-10" db="EMBL/GenBank/DDBJ databases">
        <title>Comparative genomics in systemic dimorphic fungi from Ajellomycetaceae.</title>
        <authorList>
            <person name="Munoz J.F."/>
            <person name="Mcewen J.G."/>
            <person name="Clay O.K."/>
            <person name="Cuomo C.A."/>
        </authorList>
    </citation>
    <scope>NUCLEOTIDE SEQUENCE [LARGE SCALE GENOMIC DNA]</scope>
    <source>
        <strain evidence="1 2">UAMH5409</strain>
    </source>
</reference>
<evidence type="ECO:0008006" key="3">
    <source>
        <dbReference type="Google" id="ProtNLM"/>
    </source>
</evidence>
<organism evidence="1 2">
    <name type="scientific">Helicocarpus griseus UAMH5409</name>
    <dbReference type="NCBI Taxonomy" id="1447875"/>
    <lineage>
        <taxon>Eukaryota</taxon>
        <taxon>Fungi</taxon>
        <taxon>Dikarya</taxon>
        <taxon>Ascomycota</taxon>
        <taxon>Pezizomycotina</taxon>
        <taxon>Eurotiomycetes</taxon>
        <taxon>Eurotiomycetidae</taxon>
        <taxon>Onygenales</taxon>
        <taxon>Ajellomycetaceae</taxon>
        <taxon>Helicocarpus</taxon>
    </lineage>
</organism>
<dbReference type="EMBL" id="PDNB01000046">
    <property type="protein sequence ID" value="PGH13421.1"/>
    <property type="molecule type" value="Genomic_DNA"/>
</dbReference>
<evidence type="ECO:0000313" key="2">
    <source>
        <dbReference type="Proteomes" id="UP000223968"/>
    </source>
</evidence>
<accession>A0A2B7XXC3</accession>
<dbReference type="AlphaFoldDB" id="A0A2B7XXC3"/>
<evidence type="ECO:0000313" key="1">
    <source>
        <dbReference type="EMBL" id="PGH13421.1"/>
    </source>
</evidence>
<proteinExistence type="predicted"/>
<dbReference type="Pfam" id="PF26001">
    <property type="entry name" value="Pex8"/>
    <property type="match status" value="1"/>
</dbReference>
<dbReference type="Proteomes" id="UP000223968">
    <property type="component" value="Unassembled WGS sequence"/>
</dbReference>
<sequence>MGAERSLTTLLRSLQTVSGNQDAFGLLPSSTGLLSLLSNPLNVTLLSSQLLHSPALWSGGVSLETCRRILSVFNTAAISVVHNESNPQGPPAPNIQRRGLEREEWVKAVVQGADDKSPRWRHTLLLGGILLGMEGQDRRSLPLHLRKKLESGLVTAVQLSLNELDSHPRVARDCIALVLNYTFELLADAERSQLDYNIVLPLLVDTVFFSPEGFESGYFLGAIDRDVRETPAKRFEWSGQSTTFLRVRAITAKPLVSSLGPLSRLIAHAAENCHLKGLVMQAVDSLLDFSRTLMVQWRQNKMSEVDISEEAEFLDETSRKTTIPVLWRLLKTSLFSIVIMLRAVLGRVINDRALAADNSAPLLATKSLHILRNLCFISERIGHKTSSQYTFVNLTAIDILSQYPALSQEFLETIRPVAAGRIPDHPVDRCLDLFFLNTAEHFTLVLSPKVNEDLLIAAALPYLAAGGNNNLLQIFEAAHSVVLAVLAAPKSADMAAKHLPFYVNTLFTVFPQNLSARQFCLAFKTMLQITAPPSPLANSQPLLPSILLELIYDKALKAPTTPLAPPVSSAADQPPPTTVAAADSTPQLSEQAVLAMTLIDCLCFLRLDTLEEWLPLVAHLVNLIPDKGMRQKCQERFWDALSSGEMDVDRANFCVTWWSSRGGREMVLFGAEEDVQIPYMSGGIGPGVEAQSKL</sequence>
<dbReference type="PANTHER" id="PTHR39214:SF1">
    <property type="entry name" value="MICROBODY (PEROXISOME) BIOGENESIS PROTEIN PEROXIN 8 (EUROFUNG)"/>
    <property type="match status" value="1"/>
</dbReference>
<keyword evidence="2" id="KW-1185">Reference proteome</keyword>
<comment type="caution">
    <text evidence="1">The sequence shown here is derived from an EMBL/GenBank/DDBJ whole genome shotgun (WGS) entry which is preliminary data.</text>
</comment>